<evidence type="ECO:0000313" key="4">
    <source>
        <dbReference type="EMBL" id="EPX72239.1"/>
    </source>
</evidence>
<feature type="transmembrane region" description="Helical" evidence="2">
    <location>
        <begin position="674"/>
        <end position="692"/>
    </location>
</feature>
<keyword evidence="5" id="KW-1185">Reference proteome</keyword>
<dbReference type="eggNOG" id="KOG1550">
    <property type="taxonomic scope" value="Eukaryota"/>
</dbReference>
<gene>
    <name evidence="4" type="ORF">SOCG_00005</name>
</gene>
<comment type="similarity">
    <text evidence="1">Belongs to the sel-1 family.</text>
</comment>
<dbReference type="InterPro" id="IPR006597">
    <property type="entry name" value="Sel1-like"/>
</dbReference>
<dbReference type="Pfam" id="PF08238">
    <property type="entry name" value="Sel1"/>
    <property type="match status" value="7"/>
</dbReference>
<dbReference type="OMA" id="SLAYWRL"/>
<dbReference type="Gene3D" id="1.25.40.10">
    <property type="entry name" value="Tetratricopeptide repeat domain"/>
    <property type="match status" value="3"/>
</dbReference>
<dbReference type="PANTHER" id="PTHR11102:SF160">
    <property type="entry name" value="ERAD-ASSOCIATED E3 UBIQUITIN-PROTEIN LIGASE COMPONENT HRD3"/>
    <property type="match status" value="1"/>
</dbReference>
<keyword evidence="2" id="KW-0472">Membrane</keyword>
<dbReference type="EMBL" id="KE503207">
    <property type="protein sequence ID" value="EPX72239.1"/>
    <property type="molecule type" value="Genomic_DNA"/>
</dbReference>
<keyword evidence="2" id="KW-1133">Transmembrane helix</keyword>
<reference evidence="4 5" key="1">
    <citation type="journal article" date="2011" name="Science">
        <title>Comparative functional genomics of the fission yeasts.</title>
        <authorList>
            <person name="Rhind N."/>
            <person name="Chen Z."/>
            <person name="Yassour M."/>
            <person name="Thompson D.A."/>
            <person name="Haas B.J."/>
            <person name="Habib N."/>
            <person name="Wapinski I."/>
            <person name="Roy S."/>
            <person name="Lin M.F."/>
            <person name="Heiman D.I."/>
            <person name="Young S.K."/>
            <person name="Furuya K."/>
            <person name="Guo Y."/>
            <person name="Pidoux A."/>
            <person name="Chen H.M."/>
            <person name="Robbertse B."/>
            <person name="Goldberg J.M."/>
            <person name="Aoki K."/>
            <person name="Bayne E.H."/>
            <person name="Berlin A.M."/>
            <person name="Desjardins C.A."/>
            <person name="Dobbs E."/>
            <person name="Dukaj L."/>
            <person name="Fan L."/>
            <person name="FitzGerald M.G."/>
            <person name="French C."/>
            <person name="Gujja S."/>
            <person name="Hansen K."/>
            <person name="Keifenheim D."/>
            <person name="Levin J.Z."/>
            <person name="Mosher R.A."/>
            <person name="Mueller C.A."/>
            <person name="Pfiffner J."/>
            <person name="Priest M."/>
            <person name="Russ C."/>
            <person name="Smialowska A."/>
            <person name="Swoboda P."/>
            <person name="Sykes S.M."/>
            <person name="Vaughn M."/>
            <person name="Vengrova S."/>
            <person name="Yoder R."/>
            <person name="Zeng Q."/>
            <person name="Allshire R."/>
            <person name="Baulcombe D."/>
            <person name="Birren B.W."/>
            <person name="Brown W."/>
            <person name="Ekwall K."/>
            <person name="Kellis M."/>
            <person name="Leatherwood J."/>
            <person name="Levin H."/>
            <person name="Margalit H."/>
            <person name="Martienssen R."/>
            <person name="Nieduszynski C.A."/>
            <person name="Spatafora J.W."/>
            <person name="Friedman N."/>
            <person name="Dalgaard J.Z."/>
            <person name="Baumann P."/>
            <person name="Niki H."/>
            <person name="Regev A."/>
            <person name="Nusbaum C."/>
        </authorList>
    </citation>
    <scope>NUCLEOTIDE SEQUENCE [LARGE SCALE GENOMIC DNA]</scope>
    <source>
        <strain evidence="5">yFS286</strain>
    </source>
</reference>
<dbReference type="InterPro" id="IPR011990">
    <property type="entry name" value="TPR-like_helical_dom_sf"/>
</dbReference>
<dbReference type="RefSeq" id="XP_013017879.1">
    <property type="nucleotide sequence ID" value="XM_013162425.1"/>
</dbReference>
<keyword evidence="3" id="KW-0732">Signal</keyword>
<proteinExistence type="inferred from homology"/>
<organism evidence="4 5">
    <name type="scientific">Schizosaccharomyces octosporus (strain yFS286)</name>
    <name type="common">Fission yeast</name>
    <name type="synonym">Octosporomyces octosporus</name>
    <dbReference type="NCBI Taxonomy" id="483514"/>
    <lineage>
        <taxon>Eukaryota</taxon>
        <taxon>Fungi</taxon>
        <taxon>Dikarya</taxon>
        <taxon>Ascomycota</taxon>
        <taxon>Taphrinomycotina</taxon>
        <taxon>Schizosaccharomycetes</taxon>
        <taxon>Schizosaccharomycetales</taxon>
        <taxon>Schizosaccharomycetaceae</taxon>
        <taxon>Schizosaccharomyces</taxon>
    </lineage>
</organism>
<dbReference type="GO" id="GO:0016874">
    <property type="term" value="F:ligase activity"/>
    <property type="evidence" value="ECO:0007669"/>
    <property type="project" value="UniProtKB-KW"/>
</dbReference>
<protein>
    <submittedName>
        <fullName evidence="4">HRD ubiquitin ligase complex subunit</fullName>
    </submittedName>
</protein>
<evidence type="ECO:0000256" key="2">
    <source>
        <dbReference type="SAM" id="Phobius"/>
    </source>
</evidence>
<dbReference type="OrthoDB" id="27934at2759"/>
<evidence type="ECO:0000256" key="1">
    <source>
        <dbReference type="ARBA" id="ARBA00038101"/>
    </source>
</evidence>
<dbReference type="HOGENOM" id="CLU_386442_0_0_1"/>
<dbReference type="GeneID" id="25028989"/>
<dbReference type="PANTHER" id="PTHR11102">
    <property type="entry name" value="SEL-1-LIKE PROTEIN"/>
    <property type="match status" value="1"/>
</dbReference>
<dbReference type="AlphaFoldDB" id="S9RDT7"/>
<dbReference type="InterPro" id="IPR050767">
    <property type="entry name" value="Sel1_AlgK"/>
</dbReference>
<dbReference type="SMART" id="SM00671">
    <property type="entry name" value="SEL1"/>
    <property type="match status" value="7"/>
</dbReference>
<dbReference type="SUPFAM" id="SSF81901">
    <property type="entry name" value="HCP-like"/>
    <property type="match status" value="3"/>
</dbReference>
<dbReference type="Proteomes" id="UP000016088">
    <property type="component" value="Unassembled WGS sequence"/>
</dbReference>
<keyword evidence="2" id="KW-0812">Transmembrane</keyword>
<accession>S9RDT7</accession>
<dbReference type="VEuPathDB" id="FungiDB:SOCG_00005"/>
<evidence type="ECO:0000256" key="3">
    <source>
        <dbReference type="SAM" id="SignalP"/>
    </source>
</evidence>
<evidence type="ECO:0000313" key="5">
    <source>
        <dbReference type="Proteomes" id="UP000016088"/>
    </source>
</evidence>
<sequence>MLLFIILIYFSCFTLKCVLGEGSTFPYDLVDKKAISADSTGADSSGFRDDIIPLLELVTNATEKFRNDPKGLMYDAIAGDSKSQFLVGMLYAMGPDDNLIIQLPQDEALSRLYLELSAKQNYTYALLALGYRYTTGIGTTKQLDKGLSYYRQVSEQVTSLVQPLTHFARDMANDYPVDVYDLNGRQSSDSSILNIRDDMLEFLNDFAVNGNNITAYLNLAAVYHRGQLGKARKPALAMKHYLSALRLAYPGISEVSEKAIVQIKEENKNGFPRHAMENVDSIANTAFNLGCMELHGDLGNRNPAAAFNWFEFGKSLNHSSSRSALAYLYFMNYQVAMDESQAKQLLREAIAQGDPIAYTIAGKIAISQNKIEEALDYFLHAFEGSNLEAALYLAYLYSDSNQEKAIAFHKHFIGRTLQMYFDFRTLSMDAKVKYFFTRISAELGSVMSQVLAGKNVDPSKSYLKNAIFPYTNTTYREAQIALTYYSRAAVRHHHDSLIKVADFYQFGIGTPTDFGLAFTLYTQAATTGGSSLAYWRLGEMHEYGRGIPRDFEMAKKNYDISLEISHRGFLAILLARLRMKLSHPDSKFSVIYYATRSIILGVLKSTQKVILFLSSSFVRNKTSNNLLDTSFLESIPSHVEGLESSNTETASEVPSSTSASETILADMNTLDRKFIETLSVTLLVVIVGYVLMKRHQQSRRSQIHLGNQIQSEHAS</sequence>
<feature type="signal peptide" evidence="3">
    <location>
        <begin position="1"/>
        <end position="20"/>
    </location>
</feature>
<name>S9RDT7_SCHOY</name>
<keyword evidence="4" id="KW-0436">Ligase</keyword>
<feature type="chain" id="PRO_5004555696" evidence="3">
    <location>
        <begin position="21"/>
        <end position="715"/>
    </location>
</feature>